<accession>A0A7X6HCV5</accession>
<evidence type="ECO:0000313" key="5">
    <source>
        <dbReference type="Proteomes" id="UP000544090"/>
    </source>
</evidence>
<dbReference type="InterPro" id="IPR017946">
    <property type="entry name" value="PLC-like_Pdiesterase_TIM-brl"/>
</dbReference>
<keyword evidence="1" id="KW-0732">Signal</keyword>
<feature type="domain" description="GP-PDE" evidence="2">
    <location>
        <begin position="38"/>
        <end position="286"/>
    </location>
</feature>
<dbReference type="RefSeq" id="WP_168486132.1">
    <property type="nucleotide sequence ID" value="NZ_JAAZSQ010000007.1"/>
</dbReference>
<organism evidence="4 5">
    <name type="scientific">Arthrobacter mobilis</name>
    <dbReference type="NCBI Taxonomy" id="2724944"/>
    <lineage>
        <taxon>Bacteria</taxon>
        <taxon>Bacillati</taxon>
        <taxon>Actinomycetota</taxon>
        <taxon>Actinomycetes</taxon>
        <taxon>Micrococcales</taxon>
        <taxon>Micrococcaceae</taxon>
        <taxon>Arthrobacter</taxon>
    </lineage>
</organism>
<keyword evidence="5" id="KW-1185">Reference proteome</keyword>
<feature type="domain" description="LTD" evidence="3">
    <location>
        <begin position="287"/>
        <end position="404"/>
    </location>
</feature>
<gene>
    <name evidence="4" type="ORF">HGG74_09630</name>
</gene>
<dbReference type="Gene3D" id="2.60.40.1260">
    <property type="entry name" value="Lamin Tail domain"/>
    <property type="match status" value="1"/>
</dbReference>
<proteinExistence type="predicted"/>
<evidence type="ECO:0000259" key="3">
    <source>
        <dbReference type="PROSITE" id="PS51841"/>
    </source>
</evidence>
<dbReference type="SUPFAM" id="SSF74853">
    <property type="entry name" value="Lamin A/C globular tail domain"/>
    <property type="match status" value="1"/>
</dbReference>
<evidence type="ECO:0000313" key="4">
    <source>
        <dbReference type="EMBL" id="NKX54793.1"/>
    </source>
</evidence>
<dbReference type="EMBL" id="JAAZSQ010000007">
    <property type="protein sequence ID" value="NKX54793.1"/>
    <property type="molecule type" value="Genomic_DNA"/>
</dbReference>
<sequence>MAPRLAQALGAAAATAVVVLSPFAAPAATAQEPDAGRPLLIGHRGAAGTAPENTVAAFKDGRASGADFIEIDVQLSADGVPFLFHDDTAARTTNVEEVFPDRAQAPVTSFTWAELRQLDAGSYFGERFAGERIPHLDDAARIAAGSTGVYIEIKAPKNSPGIEQLVADKLAQDPAWRQLVDAGKVQVIGFDEASNREFARLAPDIPLQQLTGTVPDARMLASWAGFADSVGTNYRNLTAGNVADVKAAGLSLGVYTVNGPEAIQAVVDLGVDAVTGDFPIQAARQLDGRKVLPAASGVEIADALNNPAGSDVQPENGEYVLLRNSSGRSVDVGGYVIRDAAGNKLTIGEGYVLAPGGQLRVYAGPGTSTAGRYYNGGAASVLNNDGDSLALWTSRDRLADLFAN</sequence>
<reference evidence="4 5" key="1">
    <citation type="submission" date="2020-04" db="EMBL/GenBank/DDBJ databases">
        <title>Arthrobacter sp. nov.</title>
        <authorList>
            <person name="Liu S."/>
        </authorList>
    </citation>
    <scope>NUCLEOTIDE SEQUENCE [LARGE SCALE GENOMIC DNA]</scope>
    <source>
        <strain evidence="4 5">E918</strain>
    </source>
</reference>
<dbReference type="PANTHER" id="PTHR46211">
    <property type="entry name" value="GLYCEROPHOSPHORYL DIESTER PHOSPHODIESTERASE"/>
    <property type="match status" value="1"/>
</dbReference>
<dbReference type="PROSITE" id="PS51704">
    <property type="entry name" value="GP_PDE"/>
    <property type="match status" value="1"/>
</dbReference>
<evidence type="ECO:0000256" key="1">
    <source>
        <dbReference type="SAM" id="SignalP"/>
    </source>
</evidence>
<dbReference type="InterPro" id="IPR036415">
    <property type="entry name" value="Lamin_tail_dom_sf"/>
</dbReference>
<evidence type="ECO:0000259" key="2">
    <source>
        <dbReference type="PROSITE" id="PS51704"/>
    </source>
</evidence>
<name>A0A7X6HCV5_9MICC</name>
<dbReference type="PROSITE" id="PS51841">
    <property type="entry name" value="LTD"/>
    <property type="match status" value="1"/>
</dbReference>
<dbReference type="AlphaFoldDB" id="A0A7X6HCV5"/>
<dbReference type="InterPro" id="IPR001322">
    <property type="entry name" value="Lamin_tail_dom"/>
</dbReference>
<dbReference type="Proteomes" id="UP000544090">
    <property type="component" value="Unassembled WGS sequence"/>
</dbReference>
<dbReference type="GO" id="GO:0008081">
    <property type="term" value="F:phosphoric diester hydrolase activity"/>
    <property type="evidence" value="ECO:0007669"/>
    <property type="project" value="InterPro"/>
</dbReference>
<dbReference type="SUPFAM" id="SSF51695">
    <property type="entry name" value="PLC-like phosphodiesterases"/>
    <property type="match status" value="1"/>
</dbReference>
<dbReference type="Pfam" id="PF03009">
    <property type="entry name" value="GDPD"/>
    <property type="match status" value="1"/>
</dbReference>
<protein>
    <submittedName>
        <fullName evidence="4">Esterase</fullName>
    </submittedName>
</protein>
<comment type="caution">
    <text evidence="4">The sequence shown here is derived from an EMBL/GenBank/DDBJ whole genome shotgun (WGS) entry which is preliminary data.</text>
</comment>
<feature type="signal peptide" evidence="1">
    <location>
        <begin position="1"/>
        <end position="30"/>
    </location>
</feature>
<dbReference type="GO" id="GO:0006629">
    <property type="term" value="P:lipid metabolic process"/>
    <property type="evidence" value="ECO:0007669"/>
    <property type="project" value="InterPro"/>
</dbReference>
<dbReference type="PANTHER" id="PTHR46211:SF1">
    <property type="entry name" value="GLYCEROPHOSPHODIESTER PHOSPHODIESTERASE, CYTOPLASMIC"/>
    <property type="match status" value="1"/>
</dbReference>
<dbReference type="Pfam" id="PF00932">
    <property type="entry name" value="LTD"/>
    <property type="match status" value="1"/>
</dbReference>
<feature type="chain" id="PRO_5039717798" evidence="1">
    <location>
        <begin position="31"/>
        <end position="404"/>
    </location>
</feature>
<dbReference type="InterPro" id="IPR030395">
    <property type="entry name" value="GP_PDE_dom"/>
</dbReference>
<dbReference type="Gene3D" id="3.20.20.190">
    <property type="entry name" value="Phosphatidylinositol (PI) phosphodiesterase"/>
    <property type="match status" value="1"/>
</dbReference>